<dbReference type="PROSITE" id="PS00027">
    <property type="entry name" value="HOMEOBOX_1"/>
    <property type="match status" value="1"/>
</dbReference>
<dbReference type="PROSITE" id="PS50071">
    <property type="entry name" value="HOMEOBOX_2"/>
    <property type="match status" value="2"/>
</dbReference>
<feature type="DNA-binding region" description="Homeobox" evidence="4">
    <location>
        <begin position="268"/>
        <end position="327"/>
    </location>
</feature>
<keyword evidence="1 4" id="KW-0238">DNA-binding</keyword>
<evidence type="ECO:0000256" key="1">
    <source>
        <dbReference type="ARBA" id="ARBA00023125"/>
    </source>
</evidence>
<feature type="compositionally biased region" description="Polar residues" evidence="6">
    <location>
        <begin position="17"/>
        <end position="27"/>
    </location>
</feature>
<evidence type="ECO:0000256" key="5">
    <source>
        <dbReference type="RuleBase" id="RU000682"/>
    </source>
</evidence>
<dbReference type="InterPro" id="IPR017970">
    <property type="entry name" value="Homeobox_CS"/>
</dbReference>
<feature type="DNA-binding region" description="Homeobox" evidence="4">
    <location>
        <begin position="207"/>
        <end position="259"/>
    </location>
</feature>
<keyword evidence="2 4" id="KW-0371">Homeobox</keyword>
<feature type="domain" description="Homeobox" evidence="7">
    <location>
        <begin position="205"/>
        <end position="258"/>
    </location>
</feature>
<dbReference type="Proteomes" id="UP000313359">
    <property type="component" value="Unassembled WGS sequence"/>
</dbReference>
<evidence type="ECO:0000313" key="8">
    <source>
        <dbReference type="EMBL" id="RPD53024.1"/>
    </source>
</evidence>
<dbReference type="InterPro" id="IPR001356">
    <property type="entry name" value="HD"/>
</dbReference>
<keyword evidence="9" id="KW-1185">Reference proteome</keyword>
<evidence type="ECO:0000256" key="4">
    <source>
        <dbReference type="PROSITE-ProRule" id="PRU00108"/>
    </source>
</evidence>
<proteinExistence type="predicted"/>
<dbReference type="SUPFAM" id="SSF46689">
    <property type="entry name" value="Homeodomain-like"/>
    <property type="match status" value="2"/>
</dbReference>
<feature type="region of interest" description="Disordered" evidence="6">
    <location>
        <begin position="1"/>
        <end position="68"/>
    </location>
</feature>
<gene>
    <name evidence="8" type="ORF">L227DRAFT_422338</name>
</gene>
<evidence type="ECO:0000256" key="2">
    <source>
        <dbReference type="ARBA" id="ARBA00023155"/>
    </source>
</evidence>
<dbReference type="SMART" id="SM00389">
    <property type="entry name" value="HOX"/>
    <property type="match status" value="2"/>
</dbReference>
<dbReference type="EMBL" id="ML122331">
    <property type="protein sequence ID" value="RPD53024.1"/>
    <property type="molecule type" value="Genomic_DNA"/>
</dbReference>
<dbReference type="OrthoDB" id="2765982at2759"/>
<dbReference type="AlphaFoldDB" id="A0A5C2RNX3"/>
<evidence type="ECO:0000256" key="3">
    <source>
        <dbReference type="ARBA" id="ARBA00023242"/>
    </source>
</evidence>
<name>A0A5C2RNX3_9APHY</name>
<organism evidence="8 9">
    <name type="scientific">Lentinus tigrinus ALCF2SS1-6</name>
    <dbReference type="NCBI Taxonomy" id="1328759"/>
    <lineage>
        <taxon>Eukaryota</taxon>
        <taxon>Fungi</taxon>
        <taxon>Dikarya</taxon>
        <taxon>Basidiomycota</taxon>
        <taxon>Agaricomycotina</taxon>
        <taxon>Agaricomycetes</taxon>
        <taxon>Polyporales</taxon>
        <taxon>Polyporaceae</taxon>
        <taxon>Lentinus</taxon>
    </lineage>
</organism>
<dbReference type="InterPro" id="IPR009057">
    <property type="entry name" value="Homeodomain-like_sf"/>
</dbReference>
<evidence type="ECO:0000313" key="9">
    <source>
        <dbReference type="Proteomes" id="UP000313359"/>
    </source>
</evidence>
<dbReference type="GO" id="GO:0005634">
    <property type="term" value="C:nucleus"/>
    <property type="evidence" value="ECO:0007669"/>
    <property type="project" value="UniProtKB-SubCell"/>
</dbReference>
<comment type="subcellular location">
    <subcellularLocation>
        <location evidence="4 5">Nucleus</location>
    </subcellularLocation>
</comment>
<dbReference type="GO" id="GO:0003677">
    <property type="term" value="F:DNA binding"/>
    <property type="evidence" value="ECO:0007669"/>
    <property type="project" value="UniProtKB-UniRule"/>
</dbReference>
<evidence type="ECO:0000256" key="6">
    <source>
        <dbReference type="SAM" id="MobiDB-lite"/>
    </source>
</evidence>
<accession>A0A5C2RNX3</accession>
<feature type="compositionally biased region" description="Low complexity" evidence="6">
    <location>
        <begin position="41"/>
        <end position="52"/>
    </location>
</feature>
<dbReference type="Pfam" id="PF00046">
    <property type="entry name" value="Homeodomain"/>
    <property type="match status" value="1"/>
</dbReference>
<protein>
    <recommendedName>
        <fullName evidence="7">Homeobox domain-containing protein</fullName>
    </recommendedName>
</protein>
<dbReference type="GO" id="GO:0000981">
    <property type="term" value="F:DNA-binding transcription factor activity, RNA polymerase II-specific"/>
    <property type="evidence" value="ECO:0007669"/>
    <property type="project" value="InterPro"/>
</dbReference>
<dbReference type="CDD" id="cd00086">
    <property type="entry name" value="homeodomain"/>
    <property type="match status" value="2"/>
</dbReference>
<reference evidence="8" key="1">
    <citation type="journal article" date="2018" name="Genome Biol. Evol.">
        <title>Genomics and development of Lentinus tigrinus, a white-rot wood-decaying mushroom with dimorphic fruiting bodies.</title>
        <authorList>
            <person name="Wu B."/>
            <person name="Xu Z."/>
            <person name="Knudson A."/>
            <person name="Carlson A."/>
            <person name="Chen N."/>
            <person name="Kovaka S."/>
            <person name="LaButti K."/>
            <person name="Lipzen A."/>
            <person name="Pennachio C."/>
            <person name="Riley R."/>
            <person name="Schakwitz W."/>
            <person name="Umezawa K."/>
            <person name="Ohm R.A."/>
            <person name="Grigoriev I.V."/>
            <person name="Nagy L.G."/>
            <person name="Gibbons J."/>
            <person name="Hibbett D."/>
        </authorList>
    </citation>
    <scope>NUCLEOTIDE SEQUENCE [LARGE SCALE GENOMIC DNA]</scope>
    <source>
        <strain evidence="8">ALCF2SS1-6</strain>
    </source>
</reference>
<dbReference type="Gene3D" id="1.10.10.60">
    <property type="entry name" value="Homeodomain-like"/>
    <property type="match status" value="2"/>
</dbReference>
<sequence>MSFSYPNGDSSIHRITPSPNQISSHSALGNWDGSQPPPPTRTRNPAPAAAPTHVTQHVQPPFHNNPPFPPVAPHPGGAPVHGPYTAVPAGFLPPSGYSNSGGVPSHAAHGQYGGSLPYGSAPGLRGPTSAVPSQYPPLTIVQVEFRDISPVSGTVKRTETQACTECTLCYLSSRQCDGVRPSCGTCRAAGLGGTCDYRVVIDGRAITDAAKEVFRRFYETQSKMPTHEERLFLQKQTGCRTEDIDAWFRSRRHSDRSYVPTKSIPTGSKKKATKMDDFQNSFLEDYLRRNDHPNGPQRDWIASQLNLDTDTIYNWFHHARVKYRRANNPS</sequence>
<feature type="domain" description="Homeobox" evidence="7">
    <location>
        <begin position="266"/>
        <end position="326"/>
    </location>
</feature>
<evidence type="ECO:0000259" key="7">
    <source>
        <dbReference type="PROSITE" id="PS50071"/>
    </source>
</evidence>
<feature type="compositionally biased region" description="Polar residues" evidence="6">
    <location>
        <begin position="1"/>
        <end position="10"/>
    </location>
</feature>
<keyword evidence="3 4" id="KW-0539">Nucleus</keyword>